<proteinExistence type="predicted"/>
<evidence type="ECO:0000313" key="2">
    <source>
        <dbReference type="Proteomes" id="UP001163321"/>
    </source>
</evidence>
<organism evidence="1 2">
    <name type="scientific">Peronosclerospora sorghi</name>
    <dbReference type="NCBI Taxonomy" id="230839"/>
    <lineage>
        <taxon>Eukaryota</taxon>
        <taxon>Sar</taxon>
        <taxon>Stramenopiles</taxon>
        <taxon>Oomycota</taxon>
        <taxon>Peronosporomycetes</taxon>
        <taxon>Peronosporales</taxon>
        <taxon>Peronosporaceae</taxon>
        <taxon>Peronosclerospora</taxon>
    </lineage>
</organism>
<dbReference type="Proteomes" id="UP001163321">
    <property type="component" value="Chromosome 7"/>
</dbReference>
<keyword evidence="2" id="KW-1185">Reference proteome</keyword>
<accession>A0ACC0VTT0</accession>
<reference evidence="1 2" key="1">
    <citation type="journal article" date="2022" name="bioRxiv">
        <title>The genome of the oomycete Peronosclerospora sorghi, a cosmopolitan pathogen of maize and sorghum, is inflated with dispersed pseudogenes.</title>
        <authorList>
            <person name="Fletcher K."/>
            <person name="Martin F."/>
            <person name="Isakeit T."/>
            <person name="Cavanaugh K."/>
            <person name="Magill C."/>
            <person name="Michelmore R."/>
        </authorList>
    </citation>
    <scope>NUCLEOTIDE SEQUENCE [LARGE SCALE GENOMIC DNA]</scope>
    <source>
        <strain evidence="1">P6</strain>
    </source>
</reference>
<name>A0ACC0VTT0_9STRA</name>
<dbReference type="EMBL" id="CM047586">
    <property type="protein sequence ID" value="KAI9909253.1"/>
    <property type="molecule type" value="Genomic_DNA"/>
</dbReference>
<sequence>MLSWKKEDDEDLEVRVGGCRTVVDLAKNHNSWALGIALRDRSLSEYCQRFGVLVAPGNGGLVFAGNIGLLAVADEGPEAVEGGVTVWMVDWSSFTIVSDLLIATTAFVHSLRLIITFGFPLSAFEQLLLTRFHDHGGKQLLLRDTIHWLESLI</sequence>
<evidence type="ECO:0000313" key="1">
    <source>
        <dbReference type="EMBL" id="KAI9909253.1"/>
    </source>
</evidence>
<gene>
    <name evidence="1" type="ORF">PsorP6_015144</name>
</gene>
<comment type="caution">
    <text evidence="1">The sequence shown here is derived from an EMBL/GenBank/DDBJ whole genome shotgun (WGS) entry which is preliminary data.</text>
</comment>
<protein>
    <submittedName>
        <fullName evidence="1">Uncharacterized protein</fullName>
    </submittedName>
</protein>